<dbReference type="EMBL" id="JACJPY010000009">
    <property type="protein sequence ID" value="MBD2149469.1"/>
    <property type="molecule type" value="Genomic_DNA"/>
</dbReference>
<dbReference type="Proteomes" id="UP000631421">
    <property type="component" value="Unassembled WGS sequence"/>
</dbReference>
<sequence>MNFSKFRLFGFLALSCSLISCGQPQANAPTVTSNATPIATSGGASSAIAQTTTTPQTPVAEKTPETQAAANGHSLLSASQQESLNSLGIQIALPKYVPAGFQTAEITTKPCTASDKKFCRSDPQYEVKYRNGENHCFAVSAVSGGVGGPDGGRYNREINTQLFGKVKVAVDMINRDRIMEPMTEDIANTPQKDISILPAGNSPFYFVNTCSETAFMTPNEFIKIVESLDWLPQSTQSTSSVSSAPSQEEVEENAQRQFEKIEKQPCDRQTKDEGSTRYAICTVQGTDNRPKVISASSSLIGAGDGIGYWFAEDGAVVAIRFFHTDELFLFSGDRLVAELTGGANSQRKSAKQGFTEQQRNRLEEQAKNRGADILAKFN</sequence>
<comment type="caution">
    <text evidence="2">The sequence shown here is derived from an EMBL/GenBank/DDBJ whole genome shotgun (WGS) entry which is preliminary data.</text>
</comment>
<dbReference type="AlphaFoldDB" id="A0A926UQL6"/>
<keyword evidence="3" id="KW-1185">Reference proteome</keyword>
<evidence type="ECO:0000313" key="3">
    <source>
        <dbReference type="Proteomes" id="UP000631421"/>
    </source>
</evidence>
<reference evidence="2" key="2">
    <citation type="submission" date="2020-08" db="EMBL/GenBank/DDBJ databases">
        <authorList>
            <person name="Chen M."/>
            <person name="Teng W."/>
            <person name="Zhao L."/>
            <person name="Hu C."/>
            <person name="Zhou Y."/>
            <person name="Han B."/>
            <person name="Song L."/>
            <person name="Shu W."/>
        </authorList>
    </citation>
    <scope>NUCLEOTIDE SEQUENCE</scope>
    <source>
        <strain evidence="2">FACHB-1277</strain>
    </source>
</reference>
<keyword evidence="1" id="KW-0732">Signal</keyword>
<organism evidence="2 3">
    <name type="scientific">Pseudanabaena cinerea FACHB-1277</name>
    <dbReference type="NCBI Taxonomy" id="2949581"/>
    <lineage>
        <taxon>Bacteria</taxon>
        <taxon>Bacillati</taxon>
        <taxon>Cyanobacteriota</taxon>
        <taxon>Cyanophyceae</taxon>
        <taxon>Pseudanabaenales</taxon>
        <taxon>Pseudanabaenaceae</taxon>
        <taxon>Pseudanabaena</taxon>
        <taxon>Pseudanabaena cinerea</taxon>
    </lineage>
</organism>
<dbReference type="PROSITE" id="PS51257">
    <property type="entry name" value="PROKAR_LIPOPROTEIN"/>
    <property type="match status" value="1"/>
</dbReference>
<evidence type="ECO:0000256" key="1">
    <source>
        <dbReference type="SAM" id="SignalP"/>
    </source>
</evidence>
<reference evidence="2" key="1">
    <citation type="journal article" date="2015" name="ISME J.">
        <title>Draft Genome Sequence of Streptomyces incarnatus NRRL8089, which Produces the Nucleoside Antibiotic Sinefungin.</title>
        <authorList>
            <person name="Oshima K."/>
            <person name="Hattori M."/>
            <person name="Shimizu H."/>
            <person name="Fukuda K."/>
            <person name="Nemoto M."/>
            <person name="Inagaki K."/>
            <person name="Tamura T."/>
        </authorList>
    </citation>
    <scope>NUCLEOTIDE SEQUENCE</scope>
    <source>
        <strain evidence="2">FACHB-1277</strain>
    </source>
</reference>
<name>A0A926UQL6_9CYAN</name>
<accession>A0A926UQL6</accession>
<gene>
    <name evidence="2" type="ORF">H6F44_04910</name>
</gene>
<feature type="chain" id="PRO_5037756759" evidence="1">
    <location>
        <begin position="27"/>
        <end position="378"/>
    </location>
</feature>
<dbReference type="RefSeq" id="WP_190349841.1">
    <property type="nucleotide sequence ID" value="NZ_JACJPY010000009.1"/>
</dbReference>
<evidence type="ECO:0000313" key="2">
    <source>
        <dbReference type="EMBL" id="MBD2149469.1"/>
    </source>
</evidence>
<feature type="signal peptide" evidence="1">
    <location>
        <begin position="1"/>
        <end position="26"/>
    </location>
</feature>
<proteinExistence type="predicted"/>
<protein>
    <submittedName>
        <fullName evidence="2">Uncharacterized protein</fullName>
    </submittedName>
</protein>